<feature type="domain" description="PINIT" evidence="14">
    <location>
        <begin position="75"/>
        <end position="226"/>
    </location>
</feature>
<evidence type="ECO:0000256" key="9">
    <source>
        <dbReference type="ARBA" id="ARBA00023242"/>
    </source>
</evidence>
<dbReference type="Gene3D" id="2.60.120.780">
    <property type="entry name" value="PINIT domain"/>
    <property type="match status" value="1"/>
</dbReference>
<dbReference type="SMART" id="SM00513">
    <property type="entry name" value="SAP"/>
    <property type="match status" value="1"/>
</dbReference>
<evidence type="ECO:0000256" key="2">
    <source>
        <dbReference type="ARBA" id="ARBA00004718"/>
    </source>
</evidence>
<evidence type="ECO:0000259" key="13">
    <source>
        <dbReference type="PROSITE" id="PS51044"/>
    </source>
</evidence>
<reference evidence="15 16" key="1">
    <citation type="submission" date="2020-06" db="EMBL/GenBank/DDBJ databases">
        <authorList>
            <consortium name="Wellcome Sanger Institute Data Sharing"/>
        </authorList>
    </citation>
    <scope>NUCLEOTIDE SEQUENCE [LARGE SCALE GENOMIC DNA]</scope>
</reference>
<keyword evidence="9" id="KW-0539">Nucleus</keyword>
<proteinExistence type="inferred from homology"/>
<dbReference type="InterPro" id="IPR003034">
    <property type="entry name" value="SAP_dom"/>
</dbReference>
<dbReference type="InterPro" id="IPR004181">
    <property type="entry name" value="Znf_MIZ"/>
</dbReference>
<gene>
    <name evidence="15" type="primary">LOC114787757</name>
</gene>
<evidence type="ECO:0000313" key="15">
    <source>
        <dbReference type="Ensembl" id="ENSDCDP00010002415.1"/>
    </source>
</evidence>
<organism evidence="15 16">
    <name type="scientific">Denticeps clupeoides</name>
    <name type="common">denticle herring</name>
    <dbReference type="NCBI Taxonomy" id="299321"/>
    <lineage>
        <taxon>Eukaryota</taxon>
        <taxon>Metazoa</taxon>
        <taxon>Chordata</taxon>
        <taxon>Craniata</taxon>
        <taxon>Vertebrata</taxon>
        <taxon>Euteleostomi</taxon>
        <taxon>Actinopterygii</taxon>
        <taxon>Neopterygii</taxon>
        <taxon>Teleostei</taxon>
        <taxon>Clupei</taxon>
        <taxon>Clupeiformes</taxon>
        <taxon>Denticipitoidei</taxon>
        <taxon>Denticipitidae</taxon>
        <taxon>Denticeps</taxon>
    </lineage>
</organism>
<keyword evidence="16" id="KW-1185">Reference proteome</keyword>
<dbReference type="InterPro" id="IPR036361">
    <property type="entry name" value="SAP_dom_sf"/>
</dbReference>
<evidence type="ECO:0000256" key="3">
    <source>
        <dbReference type="ARBA" id="ARBA00005383"/>
    </source>
</evidence>
<dbReference type="GO" id="GO:0016925">
    <property type="term" value="P:protein sumoylation"/>
    <property type="evidence" value="ECO:0007669"/>
    <property type="project" value="TreeGrafter"/>
</dbReference>
<evidence type="ECO:0000256" key="7">
    <source>
        <dbReference type="ARBA" id="ARBA00022786"/>
    </source>
</evidence>
<dbReference type="PANTHER" id="PTHR10782:SF9">
    <property type="entry name" value="E3 SUMO-PROTEIN LIGASE PIAS4"/>
    <property type="match status" value="1"/>
</dbReference>
<accession>A0AAY4A3B6</accession>
<dbReference type="GeneTree" id="ENSGT01030000234539"/>
<evidence type="ECO:0000259" key="12">
    <source>
        <dbReference type="PROSITE" id="PS50800"/>
    </source>
</evidence>
<keyword evidence="5" id="KW-0479">Metal-binding</keyword>
<keyword evidence="6 10" id="KW-0863">Zinc-finger</keyword>
<keyword evidence="7" id="KW-0833">Ubl conjugation pathway</keyword>
<evidence type="ECO:0008006" key="17">
    <source>
        <dbReference type="Google" id="ProtNLM"/>
    </source>
</evidence>
<dbReference type="SUPFAM" id="SSF68906">
    <property type="entry name" value="SAP domain"/>
    <property type="match status" value="1"/>
</dbReference>
<sequence>MIGKLAMVESLRVTELRALLSAMGQVKTGPKRELLQRVLRLVGAACGPELLGHIQQQYSSRQAAKTPGRTRGRRSGAAHPEPVPAVKMIDLPFYQALDTLVQPTALVSRYCQFILCCFFCCCCKHICCYNSLVVHSDPYLILIPCRTCYTECVGIEEDQYPPNFSLVVNEECRYPSNKPGVEPCRPCIPVDVTSSLNLCDAQQSVSIFWGDFGKRYSFAVLLVRVLSAEELLTELRKSAVERADQRRSRICKELHGDPESEITTTRLCVALTCPLAKMRLSVPCSAASCAHLQCFDALFYLQMNKRKPTWTCPVCDKPAPFSHLVIDGLLSEILDSTDGSVEEIEYLADGSWRPVGGQEDQELSRRPLCHTIFYFFFFLYSDAPAAGASVTATGGAVIVDLTQYSSDEDASFNIKGQKCIPVKRSRRKLGQSIEL</sequence>
<dbReference type="GO" id="GO:0005634">
    <property type="term" value="C:nucleus"/>
    <property type="evidence" value="ECO:0007669"/>
    <property type="project" value="UniProtKB-SubCell"/>
</dbReference>
<evidence type="ECO:0000256" key="6">
    <source>
        <dbReference type="ARBA" id="ARBA00022771"/>
    </source>
</evidence>
<dbReference type="InterPro" id="IPR038654">
    <property type="entry name" value="PINIT_sf"/>
</dbReference>
<dbReference type="PROSITE" id="PS50800">
    <property type="entry name" value="SAP"/>
    <property type="match status" value="1"/>
</dbReference>
<keyword evidence="8" id="KW-0862">Zinc</keyword>
<name>A0AAY4A3B6_9TELE</name>
<dbReference type="InterPro" id="IPR023321">
    <property type="entry name" value="PINIT"/>
</dbReference>
<evidence type="ECO:0000256" key="10">
    <source>
        <dbReference type="PROSITE-ProRule" id="PRU00452"/>
    </source>
</evidence>
<dbReference type="Gene3D" id="3.30.40.10">
    <property type="entry name" value="Zinc/RING finger domain, C3HC4 (zinc finger)"/>
    <property type="match status" value="1"/>
</dbReference>
<feature type="domain" description="SP-RING-type" evidence="13">
    <location>
        <begin position="258"/>
        <end position="339"/>
    </location>
</feature>
<evidence type="ECO:0000256" key="4">
    <source>
        <dbReference type="ARBA" id="ARBA00022679"/>
    </source>
</evidence>
<evidence type="ECO:0000259" key="14">
    <source>
        <dbReference type="PROSITE" id="PS51466"/>
    </source>
</evidence>
<dbReference type="Pfam" id="PF14324">
    <property type="entry name" value="PINIT"/>
    <property type="match status" value="1"/>
</dbReference>
<evidence type="ECO:0000256" key="11">
    <source>
        <dbReference type="SAM" id="MobiDB-lite"/>
    </source>
</evidence>
<comment type="subcellular location">
    <subcellularLocation>
        <location evidence="1">Nucleus</location>
    </subcellularLocation>
</comment>
<comment type="pathway">
    <text evidence="2">Protein modification; protein sumoylation.</text>
</comment>
<dbReference type="Gene3D" id="1.10.720.30">
    <property type="entry name" value="SAP domain"/>
    <property type="match status" value="1"/>
</dbReference>
<protein>
    <recommendedName>
        <fullName evidence="17">E3 SUMO-protein ligase PIAS4</fullName>
    </recommendedName>
</protein>
<dbReference type="Ensembl" id="ENSDCDT00010002512.1">
    <property type="protein sequence ID" value="ENSDCDP00010002415.1"/>
    <property type="gene ID" value="ENSDCDG00010001166.1"/>
</dbReference>
<dbReference type="PROSITE" id="PS51466">
    <property type="entry name" value="PINIT"/>
    <property type="match status" value="1"/>
</dbReference>
<reference evidence="15" key="3">
    <citation type="submission" date="2025-09" db="UniProtKB">
        <authorList>
            <consortium name="Ensembl"/>
        </authorList>
    </citation>
    <scope>IDENTIFICATION</scope>
</reference>
<dbReference type="GO" id="GO:0003712">
    <property type="term" value="F:transcription coregulator activity"/>
    <property type="evidence" value="ECO:0007669"/>
    <property type="project" value="TreeGrafter"/>
</dbReference>
<dbReference type="GO" id="GO:0006357">
    <property type="term" value="P:regulation of transcription by RNA polymerase II"/>
    <property type="evidence" value="ECO:0007669"/>
    <property type="project" value="TreeGrafter"/>
</dbReference>
<dbReference type="AlphaFoldDB" id="A0AAY4A3B6"/>
<keyword evidence="4" id="KW-0808">Transferase</keyword>
<dbReference type="Pfam" id="PF02891">
    <property type="entry name" value="zf-MIZ"/>
    <property type="match status" value="1"/>
</dbReference>
<dbReference type="GO" id="GO:0000785">
    <property type="term" value="C:chromatin"/>
    <property type="evidence" value="ECO:0007669"/>
    <property type="project" value="TreeGrafter"/>
</dbReference>
<evidence type="ECO:0000256" key="8">
    <source>
        <dbReference type="ARBA" id="ARBA00022833"/>
    </source>
</evidence>
<dbReference type="PROSITE" id="PS51044">
    <property type="entry name" value="ZF_SP_RING"/>
    <property type="match status" value="1"/>
</dbReference>
<dbReference type="Proteomes" id="UP000694580">
    <property type="component" value="Chromosome 4"/>
</dbReference>
<evidence type="ECO:0000256" key="1">
    <source>
        <dbReference type="ARBA" id="ARBA00004123"/>
    </source>
</evidence>
<dbReference type="GO" id="GO:0008270">
    <property type="term" value="F:zinc ion binding"/>
    <property type="evidence" value="ECO:0007669"/>
    <property type="project" value="UniProtKB-KW"/>
</dbReference>
<reference evidence="15" key="2">
    <citation type="submission" date="2025-08" db="UniProtKB">
        <authorList>
            <consortium name="Ensembl"/>
        </authorList>
    </citation>
    <scope>IDENTIFICATION</scope>
</reference>
<feature type="region of interest" description="Disordered" evidence="11">
    <location>
        <begin position="58"/>
        <end position="80"/>
    </location>
</feature>
<comment type="similarity">
    <text evidence="3">Belongs to the PIAS family.</text>
</comment>
<evidence type="ECO:0000256" key="5">
    <source>
        <dbReference type="ARBA" id="ARBA00022723"/>
    </source>
</evidence>
<evidence type="ECO:0000313" key="16">
    <source>
        <dbReference type="Proteomes" id="UP000694580"/>
    </source>
</evidence>
<dbReference type="GO" id="GO:0061665">
    <property type="term" value="F:SUMO ligase activity"/>
    <property type="evidence" value="ECO:0007669"/>
    <property type="project" value="TreeGrafter"/>
</dbReference>
<feature type="domain" description="SAP" evidence="12">
    <location>
        <begin position="8"/>
        <end position="42"/>
    </location>
</feature>
<dbReference type="InterPro" id="IPR013083">
    <property type="entry name" value="Znf_RING/FYVE/PHD"/>
</dbReference>
<dbReference type="PANTHER" id="PTHR10782">
    <property type="entry name" value="ZINC FINGER MIZ DOMAIN-CONTAINING PROTEIN"/>
    <property type="match status" value="1"/>
</dbReference>